<keyword evidence="2" id="KW-0732">Signal</keyword>
<dbReference type="EMBL" id="JPOS01000018">
    <property type="protein sequence ID" value="KGE88705.1"/>
    <property type="molecule type" value="Genomic_DNA"/>
</dbReference>
<dbReference type="Proteomes" id="UP000029736">
    <property type="component" value="Unassembled WGS sequence"/>
</dbReference>
<dbReference type="STRING" id="1524460.IX84_08595"/>
<sequence>MMKLWQTTLAVLFLALSLAQAQNESFYTVQVGTFIDAKPEDFSALRELGFVHAQDLGSNLMEVYVGGFESRPPAEQLAASVRQNGYANAFVQERTIDPNAPAAIVQMATRQINRPIEWESLMKAGPLYGILQGNLIKIVTGPFTSEAAAQAVLPGIQELGYKDAFVKNVPSGYLLPLTEFETGTKKPLIPLSMNENPGSAAPPQSYDQTKGERLPNNSNSTQPYTTPADANEVLQARQPTIPPPPPAVPDLPSSYDYYAGDVAPTTGTAPAPALPAIDGSVKRGSALDLQRILKAAKTYTGSLDGYYGPGTQAGYEKYFAQNRTLQQYQLVAEQSPLPGQEGADSELQEVINEMGYSAAAAARLDDYSADPLAKAYQAYQLFQNFGPGQEVNKRMNTAIREAFQGKKLEGVAFDPSFTYAYENNGQLIQHLLFVHAAPGTEEAAPCWLAARHPAESAEAYTSLSTLIGDELKLQGCGQFESWPEVRIMVTLAADLGARSSFDQKRLAQAATERSRLYTAPKVLNDKERESVENWHENLMKGVSNWSKKDPLTEQLGTAFQAMYFQSQVRLEDYFMDKGYKPKEAKALALAALHTLVAYHMQRFV</sequence>
<protein>
    <recommendedName>
        <fullName evidence="5">SPOR domain-containing protein</fullName>
    </recommendedName>
</protein>
<feature type="signal peptide" evidence="2">
    <location>
        <begin position="1"/>
        <end position="21"/>
    </location>
</feature>
<gene>
    <name evidence="3" type="ORF">IX84_08595</name>
</gene>
<accession>A0A098S9C1</accession>
<evidence type="ECO:0000256" key="1">
    <source>
        <dbReference type="SAM" id="MobiDB-lite"/>
    </source>
</evidence>
<dbReference type="AlphaFoldDB" id="A0A098S9C1"/>
<evidence type="ECO:0000256" key="2">
    <source>
        <dbReference type="SAM" id="SignalP"/>
    </source>
</evidence>
<reference evidence="3 4" key="1">
    <citation type="journal article" date="2014" name="Int. J. Syst. Evol. Microbiol.">
        <title>Phaeodactylibacter xiamenensis gen. nov., sp. nov., a member of the family Saprospiraceae isolated from the marine alga Phaeodactylum tricornutum.</title>
        <authorList>
            <person name="Chen Z.Jr."/>
            <person name="Lei X."/>
            <person name="Lai Q."/>
            <person name="Li Y."/>
            <person name="Zhang B."/>
            <person name="Zhang J."/>
            <person name="Zhang H."/>
            <person name="Yang L."/>
            <person name="Zheng W."/>
            <person name="Tian Y."/>
            <person name="Yu Z."/>
            <person name="Xu H.Jr."/>
            <person name="Zheng T."/>
        </authorList>
    </citation>
    <scope>NUCLEOTIDE SEQUENCE [LARGE SCALE GENOMIC DNA]</scope>
    <source>
        <strain evidence="3 4">KD52</strain>
    </source>
</reference>
<evidence type="ECO:0000313" key="4">
    <source>
        <dbReference type="Proteomes" id="UP000029736"/>
    </source>
</evidence>
<name>A0A098S9C1_9BACT</name>
<keyword evidence="4" id="KW-1185">Reference proteome</keyword>
<dbReference type="OrthoDB" id="1492243at2"/>
<feature type="chain" id="PRO_5001947790" description="SPOR domain-containing protein" evidence="2">
    <location>
        <begin position="22"/>
        <end position="604"/>
    </location>
</feature>
<feature type="region of interest" description="Disordered" evidence="1">
    <location>
        <begin position="188"/>
        <end position="226"/>
    </location>
</feature>
<evidence type="ECO:0008006" key="5">
    <source>
        <dbReference type="Google" id="ProtNLM"/>
    </source>
</evidence>
<proteinExistence type="predicted"/>
<evidence type="ECO:0000313" key="3">
    <source>
        <dbReference type="EMBL" id="KGE88705.1"/>
    </source>
</evidence>
<comment type="caution">
    <text evidence="3">The sequence shown here is derived from an EMBL/GenBank/DDBJ whole genome shotgun (WGS) entry which is preliminary data.</text>
</comment>
<dbReference type="RefSeq" id="WP_044218538.1">
    <property type="nucleotide sequence ID" value="NZ_JBKAGJ010000018.1"/>
</dbReference>
<organism evidence="3 4">
    <name type="scientific">Phaeodactylibacter xiamenensis</name>
    <dbReference type="NCBI Taxonomy" id="1524460"/>
    <lineage>
        <taxon>Bacteria</taxon>
        <taxon>Pseudomonadati</taxon>
        <taxon>Bacteroidota</taxon>
        <taxon>Saprospiria</taxon>
        <taxon>Saprospirales</taxon>
        <taxon>Haliscomenobacteraceae</taxon>
        <taxon>Phaeodactylibacter</taxon>
    </lineage>
</organism>
<feature type="compositionally biased region" description="Polar residues" evidence="1">
    <location>
        <begin position="215"/>
        <end position="225"/>
    </location>
</feature>